<name>W0F8M9_9BACT</name>
<dbReference type="SUPFAM" id="SSF53756">
    <property type="entry name" value="UDP-Glycosyltransferase/glycogen phosphorylase"/>
    <property type="match status" value="1"/>
</dbReference>
<dbReference type="Pfam" id="PF01075">
    <property type="entry name" value="Glyco_transf_9"/>
    <property type="match status" value="1"/>
</dbReference>
<evidence type="ECO:0000256" key="1">
    <source>
        <dbReference type="ARBA" id="ARBA00022676"/>
    </source>
</evidence>
<accession>W0F8M9</accession>
<dbReference type="GO" id="GO:0008713">
    <property type="term" value="F:ADP-heptose-lipopolysaccharide heptosyltransferase activity"/>
    <property type="evidence" value="ECO:0007669"/>
    <property type="project" value="TreeGrafter"/>
</dbReference>
<dbReference type="KEGG" id="nso:NIASO_12930"/>
<dbReference type="STRING" id="929713.NIASO_12930"/>
<evidence type="ECO:0000313" key="4">
    <source>
        <dbReference type="Proteomes" id="UP000003586"/>
    </source>
</evidence>
<dbReference type="AlphaFoldDB" id="W0F8M9"/>
<dbReference type="InterPro" id="IPR051199">
    <property type="entry name" value="LPS_LOS_Heptosyltrfase"/>
</dbReference>
<gene>
    <name evidence="3" type="ORF">NIASO_12930</name>
</gene>
<dbReference type="CDD" id="cd03789">
    <property type="entry name" value="GT9_LPS_heptosyltransferase"/>
    <property type="match status" value="1"/>
</dbReference>
<dbReference type="OrthoDB" id="9797795at2"/>
<keyword evidence="4" id="KW-1185">Reference proteome</keyword>
<dbReference type="PANTHER" id="PTHR30160">
    <property type="entry name" value="TETRAACYLDISACCHARIDE 4'-KINASE-RELATED"/>
    <property type="match status" value="1"/>
</dbReference>
<proteinExistence type="predicted"/>
<dbReference type="eggNOG" id="COG0859">
    <property type="taxonomic scope" value="Bacteria"/>
</dbReference>
<dbReference type="Proteomes" id="UP000003586">
    <property type="component" value="Chromosome"/>
</dbReference>
<organism evidence="3 4">
    <name type="scientific">Niabella soli DSM 19437</name>
    <dbReference type="NCBI Taxonomy" id="929713"/>
    <lineage>
        <taxon>Bacteria</taxon>
        <taxon>Pseudomonadati</taxon>
        <taxon>Bacteroidota</taxon>
        <taxon>Chitinophagia</taxon>
        <taxon>Chitinophagales</taxon>
        <taxon>Chitinophagaceae</taxon>
        <taxon>Niabella</taxon>
    </lineage>
</organism>
<dbReference type="InterPro" id="IPR002201">
    <property type="entry name" value="Glyco_trans_9"/>
</dbReference>
<reference evidence="3 4" key="1">
    <citation type="submission" date="2013-12" db="EMBL/GenBank/DDBJ databases">
        <authorList>
            <consortium name="DOE Joint Genome Institute"/>
            <person name="Eisen J."/>
            <person name="Huntemann M."/>
            <person name="Han J."/>
            <person name="Chen A."/>
            <person name="Kyrpides N."/>
            <person name="Mavromatis K."/>
            <person name="Markowitz V."/>
            <person name="Palaniappan K."/>
            <person name="Ivanova N."/>
            <person name="Schaumberg A."/>
            <person name="Pati A."/>
            <person name="Liolios K."/>
            <person name="Nordberg H.P."/>
            <person name="Cantor M.N."/>
            <person name="Hua S.X."/>
            <person name="Woyke T."/>
        </authorList>
    </citation>
    <scope>NUCLEOTIDE SEQUENCE [LARGE SCALE GENOMIC DNA]</scope>
    <source>
        <strain evidence="4">DSM 19437</strain>
    </source>
</reference>
<dbReference type="EMBL" id="CP007035">
    <property type="protein sequence ID" value="AHF17711.1"/>
    <property type="molecule type" value="Genomic_DNA"/>
</dbReference>
<dbReference type="GO" id="GO:0009244">
    <property type="term" value="P:lipopolysaccharide core region biosynthetic process"/>
    <property type="evidence" value="ECO:0007669"/>
    <property type="project" value="TreeGrafter"/>
</dbReference>
<dbReference type="HOGENOM" id="CLU_038371_0_4_10"/>
<evidence type="ECO:0000256" key="2">
    <source>
        <dbReference type="ARBA" id="ARBA00022679"/>
    </source>
</evidence>
<evidence type="ECO:0000313" key="3">
    <source>
        <dbReference type="EMBL" id="AHF17711.1"/>
    </source>
</evidence>
<dbReference type="RefSeq" id="WP_008586113.1">
    <property type="nucleotide sequence ID" value="NZ_CP007035.1"/>
</dbReference>
<dbReference type="PANTHER" id="PTHR30160:SF1">
    <property type="entry name" value="LIPOPOLYSACCHARIDE 1,2-N-ACETYLGLUCOSAMINETRANSFERASE-RELATED"/>
    <property type="match status" value="1"/>
</dbReference>
<keyword evidence="1" id="KW-0328">Glycosyltransferase</keyword>
<keyword evidence="2" id="KW-0808">Transferase</keyword>
<dbReference type="GO" id="GO:0005829">
    <property type="term" value="C:cytosol"/>
    <property type="evidence" value="ECO:0007669"/>
    <property type="project" value="TreeGrafter"/>
</dbReference>
<protein>
    <submittedName>
        <fullName evidence="3">Uncharacterized protein</fullName>
    </submittedName>
</protein>
<sequence length="396" mass="44117">MIRYLSIALRGWQEHRKSRKLLAGFARWKALLQQVPVPNAVTGKKILLIRLDDIGDYLLFRNFLPAYYQFAKQQGCTLTYLGNNATKSIFNLLDAANADATIWVNKAQYHSSEDYRMNLWKQLRAAGFSQIINPSRTRPLLLDDLCALAAAAPENTAAANSFRTKKLNEASDQQYQRLFPNPEHLHEFEYNKAFAAWCTGTTIPINRPTIAATPSEAPLKQPYVLCCIGAAHKSRRWPLARWVTFIQQVTTSGTVRPVLCGSKAETAAAATIAAATGAQNITGSTTLPEIINWMQHAAVAICNDSMAAHLAVSCGTPAIIVSNGNNYPRFTTYAETGIPKVFTIYARPFLKVLETREQKIFWHYTPVTKDMDTIDPAAVFDRLQSLLAQEFSSKLT</sequence>
<dbReference type="Gene3D" id="3.40.50.2000">
    <property type="entry name" value="Glycogen Phosphorylase B"/>
    <property type="match status" value="2"/>
</dbReference>